<dbReference type="EMBL" id="JNBS01002746">
    <property type="protein sequence ID" value="OQR89432.1"/>
    <property type="molecule type" value="Genomic_DNA"/>
</dbReference>
<dbReference type="CDD" id="cd23767">
    <property type="entry name" value="IQCD"/>
    <property type="match status" value="1"/>
</dbReference>
<dbReference type="GO" id="GO:0005516">
    <property type="term" value="F:calmodulin binding"/>
    <property type="evidence" value="ECO:0007669"/>
    <property type="project" value="UniProtKB-KW"/>
</dbReference>
<reference evidence="6 7" key="1">
    <citation type="journal article" date="2014" name="Genome Biol. Evol.">
        <title>The secreted proteins of Achlya hypogyna and Thraustotheca clavata identify the ancestral oomycete secretome and reveal gene acquisitions by horizontal gene transfer.</title>
        <authorList>
            <person name="Misner I."/>
            <person name="Blouin N."/>
            <person name="Leonard G."/>
            <person name="Richards T.A."/>
            <person name="Lane C.E."/>
        </authorList>
    </citation>
    <scope>NUCLEOTIDE SEQUENCE [LARGE SCALE GENOMIC DNA]</scope>
    <source>
        <strain evidence="6 7">ATCC 34112</strain>
    </source>
</reference>
<dbReference type="STRING" id="74557.A0A1V9YUM4"/>
<dbReference type="InterPro" id="IPR000048">
    <property type="entry name" value="IQ_motif_EF-hand-BS"/>
</dbReference>
<name>A0A1V9YUM4_9STRA</name>
<evidence type="ECO:0000256" key="1">
    <source>
        <dbReference type="ARBA" id="ARBA00004496"/>
    </source>
</evidence>
<keyword evidence="7" id="KW-1185">Reference proteome</keyword>
<keyword evidence="4" id="KW-0112">Calmodulin-binding</keyword>
<accession>A0A1V9YUM4</accession>
<dbReference type="InterPro" id="IPR051185">
    <property type="entry name" value="ASPM"/>
</dbReference>
<keyword evidence="2" id="KW-0963">Cytoplasm</keyword>
<organism evidence="6 7">
    <name type="scientific">Thraustotheca clavata</name>
    <dbReference type="NCBI Taxonomy" id="74557"/>
    <lineage>
        <taxon>Eukaryota</taxon>
        <taxon>Sar</taxon>
        <taxon>Stramenopiles</taxon>
        <taxon>Oomycota</taxon>
        <taxon>Saprolegniomycetes</taxon>
        <taxon>Saprolegniales</taxon>
        <taxon>Achlyaceae</taxon>
        <taxon>Thraustotheca</taxon>
    </lineage>
</organism>
<dbReference type="AlphaFoldDB" id="A0A1V9YUM4"/>
<evidence type="ECO:0000313" key="6">
    <source>
        <dbReference type="EMBL" id="OQR89432.1"/>
    </source>
</evidence>
<dbReference type="PROSITE" id="PS50096">
    <property type="entry name" value="IQ"/>
    <property type="match status" value="4"/>
</dbReference>
<dbReference type="Proteomes" id="UP000243217">
    <property type="component" value="Unassembled WGS sequence"/>
</dbReference>
<proteinExistence type="predicted"/>
<evidence type="ECO:0000256" key="3">
    <source>
        <dbReference type="ARBA" id="ARBA00022737"/>
    </source>
</evidence>
<dbReference type="GO" id="GO:0007051">
    <property type="term" value="P:spindle organization"/>
    <property type="evidence" value="ECO:0007669"/>
    <property type="project" value="TreeGrafter"/>
</dbReference>
<gene>
    <name evidence="6" type="ORF">THRCLA_09743</name>
</gene>
<evidence type="ECO:0000256" key="5">
    <source>
        <dbReference type="SAM" id="MobiDB-lite"/>
    </source>
</evidence>
<dbReference type="GO" id="GO:0000922">
    <property type="term" value="C:spindle pole"/>
    <property type="evidence" value="ECO:0007669"/>
    <property type="project" value="TreeGrafter"/>
</dbReference>
<dbReference type="GO" id="GO:0005737">
    <property type="term" value="C:cytoplasm"/>
    <property type="evidence" value="ECO:0007669"/>
    <property type="project" value="UniProtKB-SubCell"/>
</dbReference>
<comment type="subcellular location">
    <subcellularLocation>
        <location evidence="1">Cytoplasm</location>
    </subcellularLocation>
</comment>
<sequence>MVHDELHVHQLEFDLVNQEKEQKNTSYVERIRKSKVCRGKVEFRKELSHVKTIKPKKPIPDHLIDKEICNEPSLDIEIPQPGSNIVHRVMLVDTITQRKRIHGQLRSIPGNQTEADSEQCMNLTNDMPTSLSFSSSLTPVPQPPTALLSFTTHGNDNRGLSRTNRAIWASNVEKESFENTPTKPKSIVLSEGASIHSGDVTPQQLVAEMDVIKCILIREALLERLSNSTSTVDRLALELRVLMLPSQVNHRSSRNMLDSPLPREALQSAESPPSSKKAKRKADIQSLVQKREAAIEKLKRAFRALAQVVPLFQKATVDVAIVIDTWTKRFETPPRKALVEMPQHRHFMHNGVNYLLKLQSDVAPFFSGIAFMMLLGRGAKVHPLLLPPQLHGAEISSKTPTFLTDTSSYPYEMDPIVVDSMYSLISPHLQTVIPMKCELDMDDPKVQKALRTIFQEESRIQSEEKSASERREKFLNSYDPFKTIRQHHSVDEVFNSLLRENEGNANSVKRALRIKQENPDRLPKPNPIGPHQLHVNIQELAKKIEKKQQAATSFFGTQARQRGYVLVRKPREIQKKHPLHNHAVKIQTQFRQHRFRLSVCANLVMFSSIVHKAAINIQRVYRGHCAKSIVEFTKNEAASKIFLAHRSARKIQRVYRISQAKTYDRAKLQYLEATKRKLLHDAAMKEGFGRKMTEVYKENGRKRRMERLAEAEKLQAELHRLFRIKYQAALLIQNCFRGYLSRRALRAIRTTAILELQTSAAISIQCLTRCLLAKMHLKKLRQERAIALADKCSTMIQAAYRGYYVRIRSKAMKGAYRKRSSYRQNVSPARRRTSAITNLPIVAKPAIAVAQPKRRRRSLLNVPYELKSPRDLLPPIRRTSIIMQREELKLKDTKLGDDF</sequence>
<evidence type="ECO:0000256" key="2">
    <source>
        <dbReference type="ARBA" id="ARBA00022490"/>
    </source>
</evidence>
<protein>
    <submittedName>
        <fullName evidence="6">Uncharacterized protein</fullName>
    </submittedName>
</protein>
<dbReference type="PANTHER" id="PTHR22706:SF1">
    <property type="entry name" value="ASSEMBLY FACTOR FOR SPINDLE MICROTUBULES"/>
    <property type="match status" value="1"/>
</dbReference>
<evidence type="ECO:0000256" key="4">
    <source>
        <dbReference type="ARBA" id="ARBA00022860"/>
    </source>
</evidence>
<dbReference type="Gene3D" id="1.20.5.190">
    <property type="match status" value="2"/>
</dbReference>
<dbReference type="OrthoDB" id="73584at2759"/>
<dbReference type="PANTHER" id="PTHR22706">
    <property type="entry name" value="ASSEMBLY FACTOR FOR SPINDLE MICROTUBULES"/>
    <property type="match status" value="1"/>
</dbReference>
<dbReference type="GO" id="GO:0000278">
    <property type="term" value="P:mitotic cell cycle"/>
    <property type="evidence" value="ECO:0007669"/>
    <property type="project" value="TreeGrafter"/>
</dbReference>
<keyword evidence="3" id="KW-0677">Repeat</keyword>
<feature type="region of interest" description="Disordered" evidence="5">
    <location>
        <begin position="252"/>
        <end position="281"/>
    </location>
</feature>
<evidence type="ECO:0000313" key="7">
    <source>
        <dbReference type="Proteomes" id="UP000243217"/>
    </source>
</evidence>
<comment type="caution">
    <text evidence="6">The sequence shown here is derived from an EMBL/GenBank/DDBJ whole genome shotgun (WGS) entry which is preliminary data.</text>
</comment>
<dbReference type="Pfam" id="PF00612">
    <property type="entry name" value="IQ"/>
    <property type="match status" value="2"/>
</dbReference>
<dbReference type="SMART" id="SM00015">
    <property type="entry name" value="IQ"/>
    <property type="match status" value="4"/>
</dbReference>
<dbReference type="GO" id="GO:0051295">
    <property type="term" value="P:establishment of meiotic spindle localization"/>
    <property type="evidence" value="ECO:0007669"/>
    <property type="project" value="TreeGrafter"/>
</dbReference>